<evidence type="ECO:0000313" key="1">
    <source>
        <dbReference type="EMBL" id="KAJ8109388.1"/>
    </source>
</evidence>
<reference evidence="1" key="1">
    <citation type="submission" date="2022-11" db="EMBL/GenBank/DDBJ databases">
        <title>Genome Sequence of Boeremia exigua.</title>
        <authorList>
            <person name="Buettner E."/>
        </authorList>
    </citation>
    <scope>NUCLEOTIDE SEQUENCE</scope>
    <source>
        <strain evidence="1">CU02</strain>
    </source>
</reference>
<comment type="caution">
    <text evidence="1">The sequence shown here is derived from an EMBL/GenBank/DDBJ whole genome shotgun (WGS) entry which is preliminary data.</text>
</comment>
<evidence type="ECO:0000313" key="2">
    <source>
        <dbReference type="Proteomes" id="UP001153331"/>
    </source>
</evidence>
<proteinExistence type="predicted"/>
<dbReference type="Proteomes" id="UP001153331">
    <property type="component" value="Unassembled WGS sequence"/>
</dbReference>
<dbReference type="EMBL" id="JAPHNI010000619">
    <property type="protein sequence ID" value="KAJ8109388.1"/>
    <property type="molecule type" value="Genomic_DNA"/>
</dbReference>
<accession>A0ACC2I303</accession>
<sequence>MPRWWVRDFLAEHASGWRVSAWAIVGTFVSGLLRHSYQNAEQVSNEAGGDGQMKHSISQERETSDGRLEETDNEHSKNHPHHTHTLSTSCNATYASVKTIGEAHSASQALPQAHHPFLHPRFSATKQNVFLSILDVVMIAGLTGHIVTYFVSLPTAIASCMLPAALLSPNEEFGEDKKQRSVQDRCFGLNMDIHIAGGFAVFVALVLGILHLAALVVRLWEWCRFGGQGVAQKDFADDGHMVRAEQASPVLSSPDRSFSSRSQTYSNSVLHTASVRSAVEPRNTSIGAEEASTGVGLADRNGGGMEQTARPHSARTDKSEDPGVDVKWDEVLLECLIDA</sequence>
<keyword evidence="2" id="KW-1185">Reference proteome</keyword>
<organism evidence="1 2">
    <name type="scientific">Boeremia exigua</name>
    <dbReference type="NCBI Taxonomy" id="749465"/>
    <lineage>
        <taxon>Eukaryota</taxon>
        <taxon>Fungi</taxon>
        <taxon>Dikarya</taxon>
        <taxon>Ascomycota</taxon>
        <taxon>Pezizomycotina</taxon>
        <taxon>Dothideomycetes</taxon>
        <taxon>Pleosporomycetidae</taxon>
        <taxon>Pleosporales</taxon>
        <taxon>Pleosporineae</taxon>
        <taxon>Didymellaceae</taxon>
        <taxon>Boeremia</taxon>
    </lineage>
</organism>
<name>A0ACC2I303_9PLEO</name>
<protein>
    <submittedName>
        <fullName evidence="1">Uncharacterized protein</fullName>
    </submittedName>
</protein>
<gene>
    <name evidence="1" type="ORF">OPT61_g7494</name>
</gene>